<dbReference type="Gene3D" id="3.10.350.10">
    <property type="entry name" value="LysM domain"/>
    <property type="match status" value="2"/>
</dbReference>
<gene>
    <name evidence="4" type="ORF">Y981_06870</name>
</gene>
<keyword evidence="5" id="KW-1185">Reference proteome</keyword>
<dbReference type="InterPro" id="IPR000189">
    <property type="entry name" value="Transglyc_AS"/>
</dbReference>
<dbReference type="PANTHER" id="PTHR33734:SF22">
    <property type="entry name" value="MEMBRANE-BOUND LYTIC MUREIN TRANSGLYCOSYLASE D"/>
    <property type="match status" value="1"/>
</dbReference>
<dbReference type="OrthoDB" id="9815002at2"/>
<dbReference type="GO" id="GO:0008932">
    <property type="term" value="F:lytic endotransglycosylase activity"/>
    <property type="evidence" value="ECO:0007669"/>
    <property type="project" value="TreeGrafter"/>
</dbReference>
<dbReference type="Pfam" id="PF01476">
    <property type="entry name" value="LysM"/>
    <property type="match status" value="2"/>
</dbReference>
<dbReference type="CDD" id="cd00118">
    <property type="entry name" value="LysM"/>
    <property type="match status" value="1"/>
</dbReference>
<dbReference type="CDD" id="cd16894">
    <property type="entry name" value="MltD-like"/>
    <property type="match status" value="1"/>
</dbReference>
<dbReference type="InterPro" id="IPR018392">
    <property type="entry name" value="LysM"/>
</dbReference>
<feature type="domain" description="LysM" evidence="3">
    <location>
        <begin position="426"/>
        <end position="470"/>
    </location>
</feature>
<dbReference type="SUPFAM" id="SSF54106">
    <property type="entry name" value="LysM domain"/>
    <property type="match status" value="2"/>
</dbReference>
<dbReference type="InterPro" id="IPR008258">
    <property type="entry name" value="Transglycosylase_SLT_dom_1"/>
</dbReference>
<dbReference type="PROSITE" id="PS51782">
    <property type="entry name" value="LYSM"/>
    <property type="match status" value="2"/>
</dbReference>
<evidence type="ECO:0000256" key="2">
    <source>
        <dbReference type="SAM" id="SignalP"/>
    </source>
</evidence>
<feature type="domain" description="LysM" evidence="3">
    <location>
        <begin position="359"/>
        <end position="403"/>
    </location>
</feature>
<reference evidence="5" key="1">
    <citation type="submission" date="2014-02" db="EMBL/GenBank/DDBJ databases">
        <title>Complete genome sequence and comparative genomic analysis of the nitrogen-fixing bacterium Leptospirillum ferriphilum YSK.</title>
        <authorList>
            <person name="Guo X."/>
            <person name="Yin H."/>
            <person name="Liang Y."/>
            <person name="Hu Q."/>
            <person name="Ma L."/>
            <person name="Xiao Y."/>
            <person name="Zhang X."/>
            <person name="Qiu G."/>
            <person name="Liu X."/>
        </authorList>
    </citation>
    <scope>NUCLEOTIDE SEQUENCE [LARGE SCALE GENOMIC DNA]</scope>
    <source>
        <strain evidence="5">YSK</strain>
    </source>
</reference>
<dbReference type="Proteomes" id="UP000027059">
    <property type="component" value="Chromosome"/>
</dbReference>
<evidence type="ECO:0000259" key="3">
    <source>
        <dbReference type="PROSITE" id="PS51782"/>
    </source>
</evidence>
<feature type="signal peptide" evidence="2">
    <location>
        <begin position="1"/>
        <end position="21"/>
    </location>
</feature>
<accession>A0A059XPS5</accession>
<protein>
    <submittedName>
        <fullName evidence="4">Lytic murein transglycosylase</fullName>
    </submittedName>
</protein>
<dbReference type="KEGG" id="lfp:Y981_06870"/>
<dbReference type="Pfam" id="PF01464">
    <property type="entry name" value="SLT"/>
    <property type="match status" value="1"/>
</dbReference>
<dbReference type="InterPro" id="IPR023346">
    <property type="entry name" value="Lysozyme-like_dom_sf"/>
</dbReference>
<dbReference type="Gene3D" id="1.10.530.10">
    <property type="match status" value="1"/>
</dbReference>
<dbReference type="SUPFAM" id="SSF53955">
    <property type="entry name" value="Lysozyme-like"/>
    <property type="match status" value="1"/>
</dbReference>
<evidence type="ECO:0000313" key="4">
    <source>
        <dbReference type="EMBL" id="AIA30579.1"/>
    </source>
</evidence>
<dbReference type="RefSeq" id="WP_038505355.1">
    <property type="nucleotide sequence ID" value="NZ_CP007243.1"/>
</dbReference>
<reference evidence="4 5" key="2">
    <citation type="journal article" date="2015" name="Biomed. Res. Int.">
        <title>Effects of Arsenite Resistance on the Growth and Functional Gene Expression of Leptospirillum ferriphilum and Acidithiobacillus thiooxidans in Pure Culture and Coculture.</title>
        <authorList>
            <person name="Jiang H."/>
            <person name="Liang Y."/>
            <person name="Yin H."/>
            <person name="Xiao Y."/>
            <person name="Guo X."/>
            <person name="Xu Y."/>
            <person name="Hu Q."/>
            <person name="Liu H."/>
            <person name="Liu X."/>
        </authorList>
    </citation>
    <scope>NUCLEOTIDE SEQUENCE [LARGE SCALE GENOMIC DNA]</scope>
    <source>
        <strain evidence="4 5">YSK</strain>
    </source>
</reference>
<keyword evidence="2" id="KW-0732">Signal</keyword>
<feature type="chain" id="PRO_5001581563" evidence="2">
    <location>
        <begin position="22"/>
        <end position="473"/>
    </location>
</feature>
<evidence type="ECO:0000313" key="5">
    <source>
        <dbReference type="Proteomes" id="UP000027059"/>
    </source>
</evidence>
<dbReference type="GO" id="GO:0016020">
    <property type="term" value="C:membrane"/>
    <property type="evidence" value="ECO:0007669"/>
    <property type="project" value="InterPro"/>
</dbReference>
<dbReference type="PROSITE" id="PS51257">
    <property type="entry name" value="PROKAR_LIPOPROTEIN"/>
    <property type="match status" value="1"/>
</dbReference>
<dbReference type="PROSITE" id="PS00922">
    <property type="entry name" value="TRANSGLYCOSYLASE"/>
    <property type="match status" value="1"/>
</dbReference>
<dbReference type="SMART" id="SM00257">
    <property type="entry name" value="LysM"/>
    <property type="match status" value="2"/>
</dbReference>
<comment type="similarity">
    <text evidence="1">Belongs to the transglycosylase Slt family.</text>
</comment>
<dbReference type="HOGENOM" id="CLU_009520_1_5_0"/>
<dbReference type="AlphaFoldDB" id="A0A059XPS5"/>
<dbReference type="InterPro" id="IPR036779">
    <property type="entry name" value="LysM_dom_sf"/>
</dbReference>
<name>A0A059XPS5_9BACT</name>
<proteinExistence type="inferred from homology"/>
<sequence length="473" mass="52912">MSIRKRTGKILALVSPVFLLAAGCSTTHTGSADTSGPVAMTVTPPAIPSPPPNQIAKPPVTIAKSAAGTALPPSSTLSVAPKPLEKPFFMRVPDDPSIEWYDTYFQTVARNHFALWLSRSTEYLPMMKSVFREEGLPEDLVYLSLIESGFSPRAYSYSRAAGLWQFMRGTGRKYGLRINAWIDQRRDPVLSTRAAAKYLKDLYTEFHSWSLALAAYNAGEGKVANAVADTGTKDYWEIRNSNTLSNETKDYVPKFLAAVRIAKDPSRYGFNNIDYRSPLETETATLQHPAEIRVLAKAAGVSIRKFREMNPEFTRWATPPHMAPISLNIPMGKKEDFLANISRLPHMSRRDLYADVDGGVHTIRPGESLWTIARRYHVSMQALMNANGLSSSSVIHTGKRINIPVSSYASNRYRHVRGHGGSGHWMRHRIRRGESLFALAKRFRTTISAIRSKNHLFGRTYLREGQMIMVPAR</sequence>
<dbReference type="GO" id="GO:0000270">
    <property type="term" value="P:peptidoglycan metabolic process"/>
    <property type="evidence" value="ECO:0007669"/>
    <property type="project" value="InterPro"/>
</dbReference>
<dbReference type="PANTHER" id="PTHR33734">
    <property type="entry name" value="LYSM DOMAIN-CONTAINING GPI-ANCHORED PROTEIN 2"/>
    <property type="match status" value="1"/>
</dbReference>
<organism evidence="4 5">
    <name type="scientific">Leptospirillum ferriphilum YSK</name>
    <dbReference type="NCBI Taxonomy" id="1441628"/>
    <lineage>
        <taxon>Bacteria</taxon>
        <taxon>Pseudomonadati</taxon>
        <taxon>Nitrospirota</taxon>
        <taxon>Nitrospiria</taxon>
        <taxon>Nitrospirales</taxon>
        <taxon>Nitrospiraceae</taxon>
        <taxon>Leptospirillum</taxon>
    </lineage>
</organism>
<dbReference type="EMBL" id="CP007243">
    <property type="protein sequence ID" value="AIA30579.1"/>
    <property type="molecule type" value="Genomic_DNA"/>
</dbReference>
<evidence type="ECO:0000256" key="1">
    <source>
        <dbReference type="ARBA" id="ARBA00007734"/>
    </source>
</evidence>